<keyword evidence="11" id="KW-0653">Protein transport</keyword>
<dbReference type="Pfam" id="PF00437">
    <property type="entry name" value="T2SSE"/>
    <property type="match status" value="1"/>
</dbReference>
<keyword evidence="4" id="KW-0813">Transport</keyword>
<dbReference type="GO" id="GO:0015628">
    <property type="term" value="P:protein secretion by the type II secretion system"/>
    <property type="evidence" value="ECO:0007669"/>
    <property type="project" value="InterPro"/>
</dbReference>
<dbReference type="NCBIfam" id="TIGR02533">
    <property type="entry name" value="type_II_gspE"/>
    <property type="match status" value="1"/>
</dbReference>
<dbReference type="InterPro" id="IPR037257">
    <property type="entry name" value="T2SS_E_N_sf"/>
</dbReference>
<organism evidence="19">
    <name type="scientific">hydrothermal vent metagenome</name>
    <dbReference type="NCBI Taxonomy" id="652676"/>
    <lineage>
        <taxon>unclassified sequences</taxon>
        <taxon>metagenomes</taxon>
        <taxon>ecological metagenomes</taxon>
    </lineage>
</organism>
<evidence type="ECO:0000256" key="3">
    <source>
        <dbReference type="ARBA" id="ARBA00004533"/>
    </source>
</evidence>
<dbReference type="SUPFAM" id="SSF52540">
    <property type="entry name" value="P-loop containing nucleoside triphosphate hydrolases"/>
    <property type="match status" value="1"/>
</dbReference>
<keyword evidence="9" id="KW-0862">Zinc</keyword>
<evidence type="ECO:0000256" key="17">
    <source>
        <dbReference type="ARBA" id="ARBA00047206"/>
    </source>
</evidence>
<comment type="subcellular location">
    <subcellularLocation>
        <location evidence="3">Cell inner membrane</location>
    </subcellularLocation>
</comment>
<keyword evidence="13" id="KW-0472">Membrane</keyword>
<proteinExistence type="predicted"/>
<dbReference type="FunFam" id="3.40.50.300:FF:000398">
    <property type="entry name" value="Type IV pilus assembly ATPase PilB"/>
    <property type="match status" value="1"/>
</dbReference>
<dbReference type="GO" id="GO:0015627">
    <property type="term" value="C:type II protein secretion system complex"/>
    <property type="evidence" value="ECO:0007669"/>
    <property type="project" value="InterPro"/>
</dbReference>
<comment type="catalytic activity">
    <reaction evidence="16">
        <text>ATP + H2O + cellular proteinSide 1 = ADP + phosphate + cellular proteinSide 2.</text>
        <dbReference type="EC" id="7.4.2.8"/>
    </reaction>
</comment>
<dbReference type="SMART" id="SM00382">
    <property type="entry name" value="AAA"/>
    <property type="match status" value="1"/>
</dbReference>
<dbReference type="PROSITE" id="PS00662">
    <property type="entry name" value="T2SP_E"/>
    <property type="match status" value="1"/>
</dbReference>
<dbReference type="InterPro" id="IPR054757">
    <property type="entry name" value="GSPE_N1E"/>
</dbReference>
<dbReference type="PANTHER" id="PTHR30258:SF27">
    <property type="entry name" value="BACTERIOPHAGE ADSORPTION PROTEIN B-RELATED"/>
    <property type="match status" value="1"/>
</dbReference>
<evidence type="ECO:0000256" key="14">
    <source>
        <dbReference type="ARBA" id="ARBA00024382"/>
    </source>
</evidence>
<evidence type="ECO:0000256" key="12">
    <source>
        <dbReference type="ARBA" id="ARBA00022967"/>
    </source>
</evidence>
<evidence type="ECO:0000256" key="8">
    <source>
        <dbReference type="ARBA" id="ARBA00022741"/>
    </source>
</evidence>
<keyword evidence="6" id="KW-0997">Cell inner membrane</keyword>
<reference evidence="19" key="1">
    <citation type="submission" date="2018-06" db="EMBL/GenBank/DDBJ databases">
        <authorList>
            <person name="Zhirakovskaya E."/>
        </authorList>
    </citation>
    <scope>NUCLEOTIDE SEQUENCE</scope>
</reference>
<evidence type="ECO:0000256" key="6">
    <source>
        <dbReference type="ARBA" id="ARBA00022519"/>
    </source>
</evidence>
<evidence type="ECO:0000256" key="15">
    <source>
        <dbReference type="ARBA" id="ARBA00031283"/>
    </source>
</evidence>
<dbReference type="Pfam" id="PF22341">
    <property type="entry name" value="GSPE_N1E"/>
    <property type="match status" value="1"/>
</dbReference>
<dbReference type="InterPro" id="IPR001482">
    <property type="entry name" value="T2SS/T4SS_dom"/>
</dbReference>
<dbReference type="InterPro" id="IPR013369">
    <property type="entry name" value="T2SS_GspE"/>
</dbReference>
<dbReference type="InterPro" id="IPR027417">
    <property type="entry name" value="P-loop_NTPase"/>
</dbReference>
<dbReference type="EC" id="7.4.2.8" evidence="14"/>
<keyword evidence="10" id="KW-0067">ATP-binding</keyword>
<evidence type="ECO:0000256" key="1">
    <source>
        <dbReference type="ARBA" id="ARBA00001947"/>
    </source>
</evidence>
<evidence type="ECO:0000256" key="16">
    <source>
        <dbReference type="ARBA" id="ARBA00034006"/>
    </source>
</evidence>
<evidence type="ECO:0000256" key="10">
    <source>
        <dbReference type="ARBA" id="ARBA00022840"/>
    </source>
</evidence>
<name>A0A3B0WSP8_9ZZZZ</name>
<feature type="domain" description="Bacterial type II secretion system protein E" evidence="18">
    <location>
        <begin position="337"/>
        <end position="351"/>
    </location>
</feature>
<keyword evidence="12" id="KW-1278">Translocase</keyword>
<dbReference type="PANTHER" id="PTHR30258">
    <property type="entry name" value="TYPE II SECRETION SYSTEM PROTEIN GSPE-RELATED"/>
    <property type="match status" value="1"/>
</dbReference>
<evidence type="ECO:0000256" key="4">
    <source>
        <dbReference type="ARBA" id="ARBA00022448"/>
    </source>
</evidence>
<evidence type="ECO:0000256" key="11">
    <source>
        <dbReference type="ARBA" id="ARBA00022927"/>
    </source>
</evidence>
<dbReference type="GO" id="GO:0008564">
    <property type="term" value="F:protein-exporting ATPase activity"/>
    <property type="evidence" value="ECO:0007669"/>
    <property type="project" value="UniProtKB-EC"/>
</dbReference>
<dbReference type="GO" id="GO:0005524">
    <property type="term" value="F:ATP binding"/>
    <property type="evidence" value="ECO:0007669"/>
    <property type="project" value="UniProtKB-KW"/>
</dbReference>
<dbReference type="Gene3D" id="3.40.50.300">
    <property type="entry name" value="P-loop containing nucleotide triphosphate hydrolases"/>
    <property type="match status" value="1"/>
</dbReference>
<dbReference type="GO" id="GO:0005886">
    <property type="term" value="C:plasma membrane"/>
    <property type="evidence" value="ECO:0007669"/>
    <property type="project" value="UniProtKB-SubCell"/>
</dbReference>
<evidence type="ECO:0000256" key="7">
    <source>
        <dbReference type="ARBA" id="ARBA00022723"/>
    </source>
</evidence>
<dbReference type="Gene3D" id="3.30.300.160">
    <property type="entry name" value="Type II secretion system, protein E, N-terminal domain"/>
    <property type="match status" value="1"/>
</dbReference>
<dbReference type="Gene3D" id="3.30.450.90">
    <property type="match status" value="1"/>
</dbReference>
<dbReference type="SUPFAM" id="SSF160246">
    <property type="entry name" value="EspE N-terminal domain-like"/>
    <property type="match status" value="1"/>
</dbReference>
<evidence type="ECO:0000256" key="5">
    <source>
        <dbReference type="ARBA" id="ARBA00022475"/>
    </source>
</evidence>
<comment type="cofactor">
    <cofactor evidence="1">
        <name>Zn(2+)</name>
        <dbReference type="ChEBI" id="CHEBI:29105"/>
    </cofactor>
</comment>
<protein>
    <recommendedName>
        <fullName evidence="14">protein-secreting ATPase</fullName>
        <ecNumber evidence="14">7.4.2.8</ecNumber>
    </recommendedName>
    <alternativeName>
        <fullName evidence="17">General secretion pathway protein E</fullName>
    </alternativeName>
    <alternativeName>
        <fullName evidence="15">Type II traffic warden ATPase</fullName>
    </alternativeName>
</protein>
<dbReference type="EMBL" id="UOFE01000049">
    <property type="protein sequence ID" value="VAW55550.1"/>
    <property type="molecule type" value="Genomic_DNA"/>
</dbReference>
<gene>
    <name evidence="19" type="ORF">MNBD_GAMMA05-2121</name>
</gene>
<sequence length="517" mass="57178">MSSSSTSEQLQDAQQNDIEPEAFTETLPLTAQVLPYAFAKRHGVLIGQIEDHVVNLIHLDSPDPIILAEVSRIARRSISLTPTTDDQFAALLAQTYEQGSDQAMAMMEGVGDELDLNELAETLEPEDLMEADDDAPIIRLINALLSEAIKVNASDVHVEPFENRLRIRFRVDGLLREILQPPGNIAPLVISRIKVMAKLDIAEKRLPQDGRISLRVAGRAVDVRVSTLPSGHGERVVMRLLDKQAGRLDLEQLGMSQDLHDSFDYLLHKPHGIILVTGPTGSGKTTTLYAGLTILNVKSRNILTVEDPVEYFIDGIGQTQVNTKVDMTFARGLRSILRQDPDVVMIGEIRDLETASIAVQASLTGHLVLSTLHTNSAIGAITRLRDMGVEPFLLASSLIGVMAQRLVRDLCPHCKQPHEITEKERIWLGMKDDDHTVIYSPEGCAECNHLGYSGRSGLYEFIPIDNQLQNMIHEGEGEQAMEEYARTVTPSLSQDGKRMILQGKTSLEEVLRVSRDD</sequence>
<evidence type="ECO:0000313" key="19">
    <source>
        <dbReference type="EMBL" id="VAW55550.1"/>
    </source>
</evidence>
<dbReference type="AlphaFoldDB" id="A0A3B0WSP8"/>
<dbReference type="InterPro" id="IPR003593">
    <property type="entry name" value="AAA+_ATPase"/>
</dbReference>
<keyword evidence="5" id="KW-1003">Cell membrane</keyword>
<keyword evidence="8" id="KW-0547">Nucleotide-binding</keyword>
<dbReference type="GO" id="GO:0016887">
    <property type="term" value="F:ATP hydrolysis activity"/>
    <property type="evidence" value="ECO:0007669"/>
    <property type="project" value="TreeGrafter"/>
</dbReference>
<evidence type="ECO:0000256" key="9">
    <source>
        <dbReference type="ARBA" id="ARBA00022833"/>
    </source>
</evidence>
<dbReference type="FunFam" id="3.30.450.90:FF:000001">
    <property type="entry name" value="Type II secretion system ATPase GspE"/>
    <property type="match status" value="1"/>
</dbReference>
<dbReference type="GO" id="GO:0046872">
    <property type="term" value="F:metal ion binding"/>
    <property type="evidence" value="ECO:0007669"/>
    <property type="project" value="UniProtKB-KW"/>
</dbReference>
<evidence type="ECO:0000259" key="18">
    <source>
        <dbReference type="PROSITE" id="PS00662"/>
    </source>
</evidence>
<dbReference type="CDD" id="cd01129">
    <property type="entry name" value="PulE-GspE-like"/>
    <property type="match status" value="1"/>
</dbReference>
<evidence type="ECO:0000256" key="2">
    <source>
        <dbReference type="ARBA" id="ARBA00003288"/>
    </source>
</evidence>
<accession>A0A3B0WSP8</accession>
<keyword evidence="7" id="KW-0479">Metal-binding</keyword>
<evidence type="ECO:0000256" key="13">
    <source>
        <dbReference type="ARBA" id="ARBA00023136"/>
    </source>
</evidence>
<comment type="function">
    <text evidence="2">ATPase component of the type II secretion system required for the energy-dependent secretion of extracellular factors such as proteases and toxins from the periplasm. Acts as a molecular motor to provide the energy that is required for assembly of the pseudopilus and the extrusion of substrates generated in the cytoplasm.</text>
</comment>